<sequence>MDRSDSGFDQSYRLKATDSDLVSVHRSDTASSGRKKSKKTSLDSKSSYPPVPMDYQRPSSEKQSTRHRRSGEPRRSSITSSSDQSGKSRGRYGSKPSSRRTSCTLVDPSRPARHYRIKSSQTVSTAGHDLDDVLALHFRSCSLFQKSPYSTPDGQANPNTHAVDNHGFLVRTSPDLGASPQHHADGIEVATSPERTEETVATLEATNTVTDWMSPSTRKKEYERIDRENSGIRGLMRRIVPRCVSGPPPTRFHDPEKDTSDTGSVRRYRIDFDEEEASEKDVDQEKSNSSLRIASRKLTPRERSTVRTTTKTKKFWGCF</sequence>
<evidence type="ECO:0000313" key="3">
    <source>
        <dbReference type="Proteomes" id="UP000799770"/>
    </source>
</evidence>
<proteinExistence type="predicted"/>
<feature type="compositionally biased region" description="Polar residues" evidence="1">
    <location>
        <begin position="95"/>
        <end position="104"/>
    </location>
</feature>
<feature type="compositionally biased region" description="Basic and acidic residues" evidence="1">
    <location>
        <begin position="59"/>
        <end position="75"/>
    </location>
</feature>
<organism evidence="2 3">
    <name type="scientific">Lophiotrema nucula</name>
    <dbReference type="NCBI Taxonomy" id="690887"/>
    <lineage>
        <taxon>Eukaryota</taxon>
        <taxon>Fungi</taxon>
        <taxon>Dikarya</taxon>
        <taxon>Ascomycota</taxon>
        <taxon>Pezizomycotina</taxon>
        <taxon>Dothideomycetes</taxon>
        <taxon>Pleosporomycetidae</taxon>
        <taxon>Pleosporales</taxon>
        <taxon>Lophiotremataceae</taxon>
        <taxon>Lophiotrema</taxon>
    </lineage>
</organism>
<dbReference type="Proteomes" id="UP000799770">
    <property type="component" value="Unassembled WGS sequence"/>
</dbReference>
<keyword evidence="3" id="KW-1185">Reference proteome</keyword>
<dbReference type="AlphaFoldDB" id="A0A6A5Z9V8"/>
<protein>
    <submittedName>
        <fullName evidence="2">Uncharacterized protein</fullName>
    </submittedName>
</protein>
<feature type="region of interest" description="Disordered" evidence="1">
    <location>
        <begin position="1"/>
        <end position="124"/>
    </location>
</feature>
<accession>A0A6A5Z9V8</accession>
<feature type="compositionally biased region" description="Basic and acidic residues" evidence="1">
    <location>
        <begin position="15"/>
        <end position="28"/>
    </location>
</feature>
<feature type="region of interest" description="Disordered" evidence="1">
    <location>
        <begin position="241"/>
        <end position="306"/>
    </location>
</feature>
<evidence type="ECO:0000256" key="1">
    <source>
        <dbReference type="SAM" id="MobiDB-lite"/>
    </source>
</evidence>
<feature type="compositionally biased region" description="Low complexity" evidence="1">
    <location>
        <begin position="76"/>
        <end position="87"/>
    </location>
</feature>
<evidence type="ECO:0000313" key="2">
    <source>
        <dbReference type="EMBL" id="KAF2115168.1"/>
    </source>
</evidence>
<reference evidence="2" key="1">
    <citation type="journal article" date="2020" name="Stud. Mycol.">
        <title>101 Dothideomycetes genomes: a test case for predicting lifestyles and emergence of pathogens.</title>
        <authorList>
            <person name="Haridas S."/>
            <person name="Albert R."/>
            <person name="Binder M."/>
            <person name="Bloem J."/>
            <person name="Labutti K."/>
            <person name="Salamov A."/>
            <person name="Andreopoulos B."/>
            <person name="Baker S."/>
            <person name="Barry K."/>
            <person name="Bills G."/>
            <person name="Bluhm B."/>
            <person name="Cannon C."/>
            <person name="Castanera R."/>
            <person name="Culley D."/>
            <person name="Daum C."/>
            <person name="Ezra D."/>
            <person name="Gonzalez J."/>
            <person name="Henrissat B."/>
            <person name="Kuo A."/>
            <person name="Liang C."/>
            <person name="Lipzen A."/>
            <person name="Lutzoni F."/>
            <person name="Magnuson J."/>
            <person name="Mondo S."/>
            <person name="Nolan M."/>
            <person name="Ohm R."/>
            <person name="Pangilinan J."/>
            <person name="Park H.-J."/>
            <person name="Ramirez L."/>
            <person name="Alfaro M."/>
            <person name="Sun H."/>
            <person name="Tritt A."/>
            <person name="Yoshinaga Y."/>
            <person name="Zwiers L.-H."/>
            <person name="Turgeon B."/>
            <person name="Goodwin S."/>
            <person name="Spatafora J."/>
            <person name="Crous P."/>
            <person name="Grigoriev I."/>
        </authorList>
    </citation>
    <scope>NUCLEOTIDE SEQUENCE</scope>
    <source>
        <strain evidence="2">CBS 627.86</strain>
    </source>
</reference>
<gene>
    <name evidence="2" type="ORF">BDV96DRAFT_493390</name>
</gene>
<dbReference type="OrthoDB" id="5366332at2759"/>
<name>A0A6A5Z9V8_9PLEO</name>
<dbReference type="EMBL" id="ML977323">
    <property type="protein sequence ID" value="KAF2115168.1"/>
    <property type="molecule type" value="Genomic_DNA"/>
</dbReference>
<feature type="compositionally biased region" description="Basic and acidic residues" evidence="1">
    <location>
        <begin position="251"/>
        <end position="260"/>
    </location>
</feature>